<dbReference type="EMBL" id="ONZP01000142">
    <property type="protein sequence ID" value="SPJ74932.1"/>
    <property type="molecule type" value="Genomic_DNA"/>
</dbReference>
<proteinExistence type="predicted"/>
<evidence type="ECO:0000313" key="2">
    <source>
        <dbReference type="EMBL" id="SPJ74932.1"/>
    </source>
</evidence>
<comment type="caution">
    <text evidence="2">The sequence shown here is derived from an EMBL/GenBank/DDBJ whole genome shotgun (WGS) entry which is preliminary data.</text>
</comment>
<dbReference type="Proteomes" id="UP001187734">
    <property type="component" value="Unassembled WGS sequence"/>
</dbReference>
<sequence length="66" mass="6965">MPSNSTPTYAVTTGDTTQTHMEGFMLASFIYDTSSLQDRLIMGSVKEDSQTPGNGAGYSGPKGSKL</sequence>
<dbReference type="AlphaFoldDB" id="A0AAE8M673"/>
<accession>A0AAE8M673</accession>
<keyword evidence="3" id="KW-1185">Reference proteome</keyword>
<reference evidence="2" key="1">
    <citation type="submission" date="2018-03" db="EMBL/GenBank/DDBJ databases">
        <authorList>
            <person name="Guldener U."/>
        </authorList>
    </citation>
    <scope>NUCLEOTIDE SEQUENCE</scope>
</reference>
<name>A0AAE8M673_9HYPO</name>
<evidence type="ECO:0000313" key="3">
    <source>
        <dbReference type="Proteomes" id="UP001187734"/>
    </source>
</evidence>
<protein>
    <submittedName>
        <fullName evidence="2">Uncharacterized protein</fullName>
    </submittedName>
</protein>
<gene>
    <name evidence="2" type="ORF">FTOL_04663</name>
</gene>
<evidence type="ECO:0000256" key="1">
    <source>
        <dbReference type="SAM" id="MobiDB-lite"/>
    </source>
</evidence>
<feature type="region of interest" description="Disordered" evidence="1">
    <location>
        <begin position="42"/>
        <end position="66"/>
    </location>
</feature>
<organism evidence="2 3">
    <name type="scientific">Fusarium torulosum</name>
    <dbReference type="NCBI Taxonomy" id="33205"/>
    <lineage>
        <taxon>Eukaryota</taxon>
        <taxon>Fungi</taxon>
        <taxon>Dikarya</taxon>
        <taxon>Ascomycota</taxon>
        <taxon>Pezizomycotina</taxon>
        <taxon>Sordariomycetes</taxon>
        <taxon>Hypocreomycetidae</taxon>
        <taxon>Hypocreales</taxon>
        <taxon>Nectriaceae</taxon>
        <taxon>Fusarium</taxon>
    </lineage>
</organism>